<evidence type="ECO:0000259" key="3">
    <source>
        <dbReference type="Pfam" id="PF18028"/>
    </source>
</evidence>
<comment type="caution">
    <text evidence="4">The sequence shown here is derived from an EMBL/GenBank/DDBJ whole genome shotgun (WGS) entry which is preliminary data.</text>
</comment>
<keyword evidence="2" id="KW-0732">Signal</keyword>
<proteinExistence type="predicted"/>
<keyword evidence="5" id="KW-1185">Reference proteome</keyword>
<accession>A0A4Y2MD26</accession>
<name>A0A4Y2MD26_ARAVE</name>
<evidence type="ECO:0000256" key="2">
    <source>
        <dbReference type="SAM" id="SignalP"/>
    </source>
</evidence>
<reference evidence="4 5" key="1">
    <citation type="journal article" date="2019" name="Sci. Rep.">
        <title>Orb-weaving spider Araneus ventricosus genome elucidates the spidroin gene catalogue.</title>
        <authorList>
            <person name="Kono N."/>
            <person name="Nakamura H."/>
            <person name="Ohtoshi R."/>
            <person name="Moran D.A.P."/>
            <person name="Shinohara A."/>
            <person name="Yoshida Y."/>
            <person name="Fujiwara M."/>
            <person name="Mori M."/>
            <person name="Tomita M."/>
            <person name="Arakawa K."/>
        </authorList>
    </citation>
    <scope>NUCLEOTIDE SEQUENCE [LARGE SCALE GENOMIC DNA]</scope>
</reference>
<dbReference type="AlphaFoldDB" id="A0A4Y2MD26"/>
<protein>
    <submittedName>
        <fullName evidence="4">Zinc finger MIZ domain-containing protein 1</fullName>
    </submittedName>
</protein>
<evidence type="ECO:0000256" key="1">
    <source>
        <dbReference type="SAM" id="MobiDB-lite"/>
    </source>
</evidence>
<gene>
    <name evidence="4" type="primary">Zmiz1</name>
    <name evidence="4" type="ORF">AVEN_197951_1</name>
</gene>
<feature type="domain" description="ZMIZ1 N-terminal" evidence="3">
    <location>
        <begin position="51"/>
        <end position="137"/>
    </location>
</feature>
<dbReference type="Proteomes" id="UP000499080">
    <property type="component" value="Unassembled WGS sequence"/>
</dbReference>
<sequence length="184" mass="20505">MISVAVLCVLQLPSVKREPVDEDTETAEGSYPRSSSDVTAGNMASAMERHVQQTNERLHCIKEALGTPSAFQGAARELLEWCGDPRAFQKVFEQNLIGCLTVISQVSQKQGFDLDLGYRILAVCAAQREKFSPKSAFETDEDPGFDNEGNGPEDDLEDESFQIMKVSANMIRNRKRTEILEKKM</sequence>
<feature type="signal peptide" evidence="2">
    <location>
        <begin position="1"/>
        <end position="17"/>
    </location>
</feature>
<feature type="chain" id="PRO_5021291921" evidence="2">
    <location>
        <begin position="18"/>
        <end position="184"/>
    </location>
</feature>
<dbReference type="EMBL" id="BGPR01007127">
    <property type="protein sequence ID" value="GBN24482.1"/>
    <property type="molecule type" value="Genomic_DNA"/>
</dbReference>
<organism evidence="4 5">
    <name type="scientific">Araneus ventricosus</name>
    <name type="common">Orbweaver spider</name>
    <name type="synonym">Epeira ventricosa</name>
    <dbReference type="NCBI Taxonomy" id="182803"/>
    <lineage>
        <taxon>Eukaryota</taxon>
        <taxon>Metazoa</taxon>
        <taxon>Ecdysozoa</taxon>
        <taxon>Arthropoda</taxon>
        <taxon>Chelicerata</taxon>
        <taxon>Arachnida</taxon>
        <taxon>Araneae</taxon>
        <taxon>Araneomorphae</taxon>
        <taxon>Entelegynae</taxon>
        <taxon>Araneoidea</taxon>
        <taxon>Araneidae</taxon>
        <taxon>Araneus</taxon>
    </lineage>
</organism>
<feature type="compositionally biased region" description="Acidic residues" evidence="1">
    <location>
        <begin position="138"/>
        <end position="158"/>
    </location>
</feature>
<evidence type="ECO:0000313" key="4">
    <source>
        <dbReference type="EMBL" id="GBN24482.1"/>
    </source>
</evidence>
<dbReference type="OrthoDB" id="6430651at2759"/>
<feature type="region of interest" description="Disordered" evidence="1">
    <location>
        <begin position="133"/>
        <end position="158"/>
    </location>
</feature>
<dbReference type="Pfam" id="PF18028">
    <property type="entry name" value="Zmiz1_N"/>
    <property type="match status" value="1"/>
</dbReference>
<feature type="region of interest" description="Disordered" evidence="1">
    <location>
        <begin position="19"/>
        <end position="39"/>
    </location>
</feature>
<dbReference type="InterPro" id="IPR040797">
    <property type="entry name" value="ZMIZ1_N"/>
</dbReference>
<evidence type="ECO:0000313" key="5">
    <source>
        <dbReference type="Proteomes" id="UP000499080"/>
    </source>
</evidence>